<dbReference type="GO" id="GO:0005829">
    <property type="term" value="C:cytosol"/>
    <property type="evidence" value="ECO:0007669"/>
    <property type="project" value="TreeGrafter"/>
</dbReference>
<feature type="domain" description="Ribosomal RNA adenine methylase transferase N-terminal" evidence="9">
    <location>
        <begin position="20"/>
        <end position="188"/>
    </location>
</feature>
<name>A0A3A1YU19_9BURK</name>
<dbReference type="SUPFAM" id="SSF53335">
    <property type="entry name" value="S-adenosyl-L-methionine-dependent methyltransferases"/>
    <property type="match status" value="1"/>
</dbReference>
<keyword evidence="2 7" id="KW-0698">rRNA processing</keyword>
<dbReference type="InterPro" id="IPR001737">
    <property type="entry name" value="KsgA/Erm"/>
</dbReference>
<comment type="similarity">
    <text evidence="7">Belongs to the class I-like SAM-binding methyltransferase superfamily. rRNA adenine N(6)-methyltransferase family. RsmA subfamily.</text>
</comment>
<evidence type="ECO:0000256" key="5">
    <source>
        <dbReference type="ARBA" id="ARBA00022691"/>
    </source>
</evidence>
<dbReference type="OrthoDB" id="9814755at2"/>
<evidence type="ECO:0000256" key="3">
    <source>
        <dbReference type="ARBA" id="ARBA00022603"/>
    </source>
</evidence>
<dbReference type="Pfam" id="PF00398">
    <property type="entry name" value="RrnaAD"/>
    <property type="match status" value="1"/>
</dbReference>
<dbReference type="EMBL" id="NQYH01000007">
    <property type="protein sequence ID" value="RIY40749.1"/>
    <property type="molecule type" value="Genomic_DNA"/>
</dbReference>
<organism evidence="10 11">
    <name type="scientific">Neopusillimonas maritima</name>
    <dbReference type="NCBI Taxonomy" id="2026239"/>
    <lineage>
        <taxon>Bacteria</taxon>
        <taxon>Pseudomonadati</taxon>
        <taxon>Pseudomonadota</taxon>
        <taxon>Betaproteobacteria</taxon>
        <taxon>Burkholderiales</taxon>
        <taxon>Alcaligenaceae</taxon>
        <taxon>Neopusillimonas</taxon>
    </lineage>
</organism>
<feature type="binding site" evidence="7 8">
    <location>
        <position position="40"/>
    </location>
    <ligand>
        <name>S-adenosyl-L-methionine</name>
        <dbReference type="ChEBI" id="CHEBI:59789"/>
    </ligand>
</feature>
<keyword evidence="3 7" id="KW-0489">Methyltransferase</keyword>
<evidence type="ECO:0000256" key="2">
    <source>
        <dbReference type="ARBA" id="ARBA00022552"/>
    </source>
</evidence>
<reference evidence="10 11" key="1">
    <citation type="submission" date="2017-08" db="EMBL/GenBank/DDBJ databases">
        <title>Pusillimonas indicus sp. nov., a member of the family Alcaligenaceae isolated from surface seawater.</title>
        <authorList>
            <person name="Li J."/>
        </authorList>
    </citation>
    <scope>NUCLEOTIDE SEQUENCE [LARGE SCALE GENOMIC DNA]</scope>
    <source>
        <strain evidence="10 11">L52-1-41</strain>
    </source>
</reference>
<evidence type="ECO:0000259" key="9">
    <source>
        <dbReference type="SMART" id="SM00650"/>
    </source>
</evidence>
<dbReference type="Gene3D" id="3.40.50.150">
    <property type="entry name" value="Vaccinia Virus protein VP39"/>
    <property type="match status" value="1"/>
</dbReference>
<comment type="function">
    <text evidence="7">Specifically dimethylates two adjacent adenosines (A1518 and A1519) in the loop of a conserved hairpin near the 3'-end of 16S rRNA in the 30S particle. May play a critical role in biogenesis of 30S subunits.</text>
</comment>
<comment type="caution">
    <text evidence="10">The sequence shown here is derived from an EMBL/GenBank/DDBJ whole genome shotgun (WGS) entry which is preliminary data.</text>
</comment>
<dbReference type="CDD" id="cd02440">
    <property type="entry name" value="AdoMet_MTases"/>
    <property type="match status" value="1"/>
</dbReference>
<dbReference type="Gene3D" id="1.10.8.100">
    <property type="entry name" value="Ribosomal RNA adenine dimethylase-like, domain 2"/>
    <property type="match status" value="1"/>
</dbReference>
<dbReference type="SMART" id="SM00650">
    <property type="entry name" value="rADc"/>
    <property type="match status" value="1"/>
</dbReference>
<dbReference type="AlphaFoldDB" id="A0A3A1YU19"/>
<feature type="binding site" evidence="7 8">
    <location>
        <position position="61"/>
    </location>
    <ligand>
        <name>S-adenosyl-L-methionine</name>
        <dbReference type="ChEBI" id="CHEBI:59789"/>
    </ligand>
</feature>
<comment type="subcellular location">
    <subcellularLocation>
        <location evidence="7">Cytoplasm</location>
    </subcellularLocation>
</comment>
<evidence type="ECO:0000313" key="10">
    <source>
        <dbReference type="EMBL" id="RIY40749.1"/>
    </source>
</evidence>
<keyword evidence="5 7" id="KW-0949">S-adenosyl-L-methionine</keyword>
<dbReference type="GO" id="GO:0003723">
    <property type="term" value="F:RNA binding"/>
    <property type="evidence" value="ECO:0007669"/>
    <property type="project" value="UniProtKB-UniRule"/>
</dbReference>
<feature type="binding site" evidence="7 8">
    <location>
        <position position="13"/>
    </location>
    <ligand>
        <name>S-adenosyl-L-methionine</name>
        <dbReference type="ChEBI" id="CHEBI:59789"/>
    </ligand>
</feature>
<evidence type="ECO:0000313" key="11">
    <source>
        <dbReference type="Proteomes" id="UP000266206"/>
    </source>
</evidence>
<keyword evidence="4 7" id="KW-0808">Transferase</keyword>
<dbReference type="InterPro" id="IPR011530">
    <property type="entry name" value="rRNA_adenine_dimethylase"/>
</dbReference>
<dbReference type="HAMAP" id="MF_00607">
    <property type="entry name" value="16SrRNA_methyltr_A"/>
    <property type="match status" value="1"/>
</dbReference>
<keyword evidence="6 7" id="KW-0694">RNA-binding</keyword>
<dbReference type="GO" id="GO:0052908">
    <property type="term" value="F:16S rRNA (adenine(1518)-N(6)/adenine(1519)-N(6))-dimethyltransferase activity"/>
    <property type="evidence" value="ECO:0007669"/>
    <property type="project" value="UniProtKB-EC"/>
</dbReference>
<dbReference type="InterPro" id="IPR023165">
    <property type="entry name" value="rRNA_Ade_diMease-like_C"/>
</dbReference>
<feature type="binding site" evidence="7 8">
    <location>
        <position position="15"/>
    </location>
    <ligand>
        <name>S-adenosyl-L-methionine</name>
        <dbReference type="ChEBI" id="CHEBI:59789"/>
    </ligand>
</feature>
<evidence type="ECO:0000256" key="6">
    <source>
        <dbReference type="ARBA" id="ARBA00022884"/>
    </source>
</evidence>
<dbReference type="NCBIfam" id="TIGR00755">
    <property type="entry name" value="ksgA"/>
    <property type="match status" value="1"/>
</dbReference>
<protein>
    <recommendedName>
        <fullName evidence="7">Ribosomal RNA small subunit methyltransferase A</fullName>
        <ecNumber evidence="7">2.1.1.182</ecNumber>
    </recommendedName>
    <alternativeName>
        <fullName evidence="7">16S rRNA (adenine(1518)-N(6)/adenine(1519)-N(6))-dimethyltransferase</fullName>
    </alternativeName>
    <alternativeName>
        <fullName evidence="7">16S rRNA dimethyladenosine transferase</fullName>
    </alternativeName>
    <alternativeName>
        <fullName evidence="7">16S rRNA dimethylase</fullName>
    </alternativeName>
    <alternativeName>
        <fullName evidence="7">S-adenosylmethionine-6-N', N'-adenosyl(rRNA) dimethyltransferase</fullName>
    </alternativeName>
</protein>
<dbReference type="PANTHER" id="PTHR11727:SF7">
    <property type="entry name" value="DIMETHYLADENOSINE TRANSFERASE-RELATED"/>
    <property type="match status" value="1"/>
</dbReference>
<sequence>MGTHQARKRFGQNFLVDLSVIDQIVRAIDPNALDRVLEIGPGQAALTAPLLARLNHLTVIEIDRDLAQRLRNRFPDTKLTVLEADVLNVDFSALGSSLRVVGNLPYNISSPLLFKLIDYADQIKDQHFMLQKEVVDRMVAVPGDPHYSRLSVMLQARYAMTRLFDVPPTAFEPPPKVVSAIVRMVPLPHDRLRPQDEGMFSALVARAFGQRRKMLRRSLGDWAALVDWGFVGIAETARPEALSVAQFIALADHLLPQVKNQ</sequence>
<dbReference type="Proteomes" id="UP000266206">
    <property type="component" value="Unassembled WGS sequence"/>
</dbReference>
<gene>
    <name evidence="7" type="primary">rsmA</name>
    <name evidence="7" type="synonym">ksgA</name>
    <name evidence="10" type="ORF">CJP73_09870</name>
</gene>
<evidence type="ECO:0000256" key="4">
    <source>
        <dbReference type="ARBA" id="ARBA00022679"/>
    </source>
</evidence>
<dbReference type="FunFam" id="1.10.8.100:FF:000001">
    <property type="entry name" value="Ribosomal RNA small subunit methyltransferase A"/>
    <property type="match status" value="1"/>
</dbReference>
<evidence type="ECO:0000256" key="8">
    <source>
        <dbReference type="PROSITE-ProRule" id="PRU01026"/>
    </source>
</evidence>
<feature type="binding site" evidence="7 8">
    <location>
        <position position="85"/>
    </location>
    <ligand>
        <name>S-adenosyl-L-methionine</name>
        <dbReference type="ChEBI" id="CHEBI:59789"/>
    </ligand>
</feature>
<dbReference type="EC" id="2.1.1.182" evidence="7"/>
<dbReference type="PROSITE" id="PS01131">
    <property type="entry name" value="RRNA_A_DIMETH"/>
    <property type="match status" value="1"/>
</dbReference>
<dbReference type="RefSeq" id="WP_114421119.1">
    <property type="nucleotide sequence ID" value="NZ_NQYH01000007.1"/>
</dbReference>
<keyword evidence="1 7" id="KW-0963">Cytoplasm</keyword>
<dbReference type="PANTHER" id="PTHR11727">
    <property type="entry name" value="DIMETHYLADENOSINE TRANSFERASE"/>
    <property type="match status" value="1"/>
</dbReference>
<dbReference type="InterPro" id="IPR020596">
    <property type="entry name" value="rRNA_Ade_Mease_Trfase_CS"/>
</dbReference>
<dbReference type="PROSITE" id="PS51689">
    <property type="entry name" value="SAM_RNA_A_N6_MT"/>
    <property type="match status" value="1"/>
</dbReference>
<comment type="catalytic activity">
    <reaction evidence="7">
        <text>adenosine(1518)/adenosine(1519) in 16S rRNA + 4 S-adenosyl-L-methionine = N(6)-dimethyladenosine(1518)/N(6)-dimethyladenosine(1519) in 16S rRNA + 4 S-adenosyl-L-homocysteine + 4 H(+)</text>
        <dbReference type="Rhea" id="RHEA:19609"/>
        <dbReference type="Rhea" id="RHEA-COMP:10232"/>
        <dbReference type="Rhea" id="RHEA-COMP:10233"/>
        <dbReference type="ChEBI" id="CHEBI:15378"/>
        <dbReference type="ChEBI" id="CHEBI:57856"/>
        <dbReference type="ChEBI" id="CHEBI:59789"/>
        <dbReference type="ChEBI" id="CHEBI:74411"/>
        <dbReference type="ChEBI" id="CHEBI:74493"/>
        <dbReference type="EC" id="2.1.1.182"/>
    </reaction>
</comment>
<evidence type="ECO:0000256" key="1">
    <source>
        <dbReference type="ARBA" id="ARBA00022490"/>
    </source>
</evidence>
<proteinExistence type="inferred from homology"/>
<dbReference type="InterPro" id="IPR029063">
    <property type="entry name" value="SAM-dependent_MTases_sf"/>
</dbReference>
<evidence type="ECO:0000256" key="7">
    <source>
        <dbReference type="HAMAP-Rule" id="MF_00607"/>
    </source>
</evidence>
<feature type="binding site" evidence="7 8">
    <location>
        <position position="103"/>
    </location>
    <ligand>
        <name>S-adenosyl-L-methionine</name>
        <dbReference type="ChEBI" id="CHEBI:59789"/>
    </ligand>
</feature>
<dbReference type="InterPro" id="IPR020598">
    <property type="entry name" value="rRNA_Ade_methylase_Trfase_N"/>
</dbReference>
<accession>A0A3A1YU19</accession>